<accession>A0ABP9PTZ0</accession>
<protein>
    <submittedName>
        <fullName evidence="2">Uncharacterized protein</fullName>
    </submittedName>
</protein>
<feature type="region of interest" description="Disordered" evidence="1">
    <location>
        <begin position="66"/>
        <end position="125"/>
    </location>
</feature>
<proteinExistence type="predicted"/>
<gene>
    <name evidence="2" type="ORF">GCM10023214_03090</name>
</gene>
<name>A0ABP9PTZ0_9PSEU</name>
<sequence length="125" mass="12426">MLDSRSKSGFKASMTTPRKKDVNRLFRHPGHEDRLHRLQSLSPDVPLSGAGPLVCGGGVAEGCGIHPSPAQPGGGAVGWLGRWQNETGESGGHGSGVGVGVRTGGEAGAQASGGFGPVQGFGGAG</sequence>
<dbReference type="EMBL" id="BAABIB010000007">
    <property type="protein sequence ID" value="GAA5151834.1"/>
    <property type="molecule type" value="Genomic_DNA"/>
</dbReference>
<reference evidence="3" key="1">
    <citation type="journal article" date="2019" name="Int. J. Syst. Evol. Microbiol.">
        <title>The Global Catalogue of Microorganisms (GCM) 10K type strain sequencing project: providing services to taxonomists for standard genome sequencing and annotation.</title>
        <authorList>
            <consortium name="The Broad Institute Genomics Platform"/>
            <consortium name="The Broad Institute Genome Sequencing Center for Infectious Disease"/>
            <person name="Wu L."/>
            <person name="Ma J."/>
        </authorList>
    </citation>
    <scope>NUCLEOTIDE SEQUENCE [LARGE SCALE GENOMIC DNA]</scope>
    <source>
        <strain evidence="3">JCM 18054</strain>
    </source>
</reference>
<keyword evidence="3" id="KW-1185">Reference proteome</keyword>
<organism evidence="2 3">
    <name type="scientific">Amycolatopsis dongchuanensis</name>
    <dbReference type="NCBI Taxonomy" id="1070866"/>
    <lineage>
        <taxon>Bacteria</taxon>
        <taxon>Bacillati</taxon>
        <taxon>Actinomycetota</taxon>
        <taxon>Actinomycetes</taxon>
        <taxon>Pseudonocardiales</taxon>
        <taxon>Pseudonocardiaceae</taxon>
        <taxon>Amycolatopsis</taxon>
    </lineage>
</organism>
<evidence type="ECO:0000313" key="2">
    <source>
        <dbReference type="EMBL" id="GAA5151834.1"/>
    </source>
</evidence>
<feature type="region of interest" description="Disordered" evidence="1">
    <location>
        <begin position="1"/>
        <end position="25"/>
    </location>
</feature>
<evidence type="ECO:0000256" key="1">
    <source>
        <dbReference type="SAM" id="MobiDB-lite"/>
    </source>
</evidence>
<feature type="compositionally biased region" description="Gly residues" evidence="1">
    <location>
        <begin position="89"/>
        <end position="125"/>
    </location>
</feature>
<comment type="caution">
    <text evidence="2">The sequence shown here is derived from an EMBL/GenBank/DDBJ whole genome shotgun (WGS) entry which is preliminary data.</text>
</comment>
<dbReference type="Proteomes" id="UP001500192">
    <property type="component" value="Unassembled WGS sequence"/>
</dbReference>
<evidence type="ECO:0000313" key="3">
    <source>
        <dbReference type="Proteomes" id="UP001500192"/>
    </source>
</evidence>